<gene>
    <name evidence="1" type="ORF">J2T22_003570</name>
</gene>
<accession>A0ABT9UPZ8</accession>
<evidence type="ECO:0000313" key="1">
    <source>
        <dbReference type="EMBL" id="MDQ0120369.1"/>
    </source>
</evidence>
<comment type="caution">
    <text evidence="1">The sequence shown here is derived from an EMBL/GenBank/DDBJ whole genome shotgun (WGS) entry which is preliminary data.</text>
</comment>
<keyword evidence="2" id="KW-1185">Reference proteome</keyword>
<dbReference type="EMBL" id="JAUSSY010000014">
    <property type="protein sequence ID" value="MDQ0120369.1"/>
    <property type="molecule type" value="Genomic_DNA"/>
</dbReference>
<organism evidence="1 2">
    <name type="scientific">Pseudarthrobacter defluvii</name>
    <dbReference type="NCBI Taxonomy" id="410837"/>
    <lineage>
        <taxon>Bacteria</taxon>
        <taxon>Bacillati</taxon>
        <taxon>Actinomycetota</taxon>
        <taxon>Actinomycetes</taxon>
        <taxon>Micrococcales</taxon>
        <taxon>Micrococcaceae</taxon>
        <taxon>Pseudarthrobacter</taxon>
    </lineage>
</organism>
<proteinExistence type="predicted"/>
<sequence>MRTKRRLQAAALTALAVVLGLFTVQGTYALWSAAASASPGTITSASFDMALQAVNTGATTNMTLSDGKPATLTLSPAGVLGPGTSVYGGLVVTNNTNAGGQFNTAITASQPSVANLNGGALATYIIVNAKVAASPTECSSATGYTAIGAAGLVSPTVAKAGSTVFCFQVSLVSGTPSTVNGQPLKGQAVTIQTTLSARQLCGVPNVC</sequence>
<evidence type="ECO:0000313" key="2">
    <source>
        <dbReference type="Proteomes" id="UP001226389"/>
    </source>
</evidence>
<reference evidence="1 2" key="1">
    <citation type="submission" date="2023-07" db="EMBL/GenBank/DDBJ databases">
        <title>Sorghum-associated microbial communities from plants grown in Nebraska, USA.</title>
        <authorList>
            <person name="Schachtman D."/>
        </authorList>
    </citation>
    <scope>NUCLEOTIDE SEQUENCE [LARGE SCALE GENOMIC DNA]</scope>
    <source>
        <strain evidence="1 2">DS994</strain>
    </source>
</reference>
<name>A0ABT9UPZ8_9MICC</name>
<evidence type="ECO:0008006" key="3">
    <source>
        <dbReference type="Google" id="ProtNLM"/>
    </source>
</evidence>
<dbReference type="RefSeq" id="WP_307492453.1">
    <property type="nucleotide sequence ID" value="NZ_JAUSSY010000014.1"/>
</dbReference>
<dbReference type="Proteomes" id="UP001226389">
    <property type="component" value="Unassembled WGS sequence"/>
</dbReference>
<protein>
    <recommendedName>
        <fullName evidence="3">Ribosomally synthesized peptide with SipW-like signal peptide</fullName>
    </recommendedName>
</protein>